<evidence type="ECO:0000313" key="2">
    <source>
        <dbReference type="Proteomes" id="UP000662572"/>
    </source>
</evidence>
<accession>A0A918USU0</accession>
<comment type="caution">
    <text evidence="1">The sequence shown here is derived from an EMBL/GenBank/DDBJ whole genome shotgun (WGS) entry which is preliminary data.</text>
</comment>
<evidence type="ECO:0000313" key="1">
    <source>
        <dbReference type="EMBL" id="GGZ32611.1"/>
    </source>
</evidence>
<gene>
    <name evidence="1" type="ORF">GCM10011273_18480</name>
</gene>
<reference evidence="1" key="2">
    <citation type="submission" date="2020-09" db="EMBL/GenBank/DDBJ databases">
        <authorList>
            <person name="Sun Q."/>
            <person name="Kim S."/>
        </authorList>
    </citation>
    <scope>NUCLEOTIDE SEQUENCE</scope>
    <source>
        <strain evidence="1">KCTC 32296</strain>
    </source>
</reference>
<dbReference type="AlphaFoldDB" id="A0A918USU0"/>
<reference evidence="1" key="1">
    <citation type="journal article" date="2014" name="Int. J. Syst. Evol. Microbiol.">
        <title>Complete genome sequence of Corynebacterium casei LMG S-19264T (=DSM 44701T), isolated from a smear-ripened cheese.</title>
        <authorList>
            <consortium name="US DOE Joint Genome Institute (JGI-PGF)"/>
            <person name="Walter F."/>
            <person name="Albersmeier A."/>
            <person name="Kalinowski J."/>
            <person name="Ruckert C."/>
        </authorList>
    </citation>
    <scope>NUCLEOTIDE SEQUENCE</scope>
    <source>
        <strain evidence="1">KCTC 32296</strain>
    </source>
</reference>
<dbReference type="Pfam" id="PF05284">
    <property type="entry name" value="DUF736"/>
    <property type="match status" value="1"/>
</dbReference>
<dbReference type="Proteomes" id="UP000662572">
    <property type="component" value="Unassembled WGS sequence"/>
</dbReference>
<dbReference type="RefSeq" id="WP_189486178.1">
    <property type="nucleotide sequence ID" value="NZ_BMZB01000002.1"/>
</dbReference>
<sequence length="108" mass="11776">MSNIGSFKRVGNDYIGEINTLGVSAQNVRIVDEGQPANEDAPTHRIYAGKAEIGVAWSKLARADNRPYLSVKLDDPSFPAAINANLFKDDHGDDTYSLIWSRSRPNGG</sequence>
<dbReference type="EMBL" id="BMZB01000002">
    <property type="protein sequence ID" value="GGZ32611.1"/>
    <property type="molecule type" value="Genomic_DNA"/>
</dbReference>
<evidence type="ECO:0008006" key="3">
    <source>
        <dbReference type="Google" id="ProtNLM"/>
    </source>
</evidence>
<organism evidence="1 2">
    <name type="scientific">Asticcacaulis endophyticus</name>
    <dbReference type="NCBI Taxonomy" id="1395890"/>
    <lineage>
        <taxon>Bacteria</taxon>
        <taxon>Pseudomonadati</taxon>
        <taxon>Pseudomonadota</taxon>
        <taxon>Alphaproteobacteria</taxon>
        <taxon>Caulobacterales</taxon>
        <taxon>Caulobacteraceae</taxon>
        <taxon>Asticcacaulis</taxon>
    </lineage>
</organism>
<name>A0A918USU0_9CAUL</name>
<proteinExistence type="predicted"/>
<dbReference type="InterPro" id="IPR007948">
    <property type="entry name" value="DUF736"/>
</dbReference>
<keyword evidence="2" id="KW-1185">Reference proteome</keyword>
<protein>
    <recommendedName>
        <fullName evidence="3">DUF736 domain-containing protein</fullName>
    </recommendedName>
</protein>